<dbReference type="GO" id="GO:0005507">
    <property type="term" value="F:copper ion binding"/>
    <property type="evidence" value="ECO:0007669"/>
    <property type="project" value="InterPro"/>
</dbReference>
<dbReference type="GO" id="GO:0005666">
    <property type="term" value="C:RNA polymerase III complex"/>
    <property type="evidence" value="ECO:0007669"/>
    <property type="project" value="TreeGrafter"/>
</dbReference>
<dbReference type="Pfam" id="PF00394">
    <property type="entry name" value="Cu-oxidase"/>
    <property type="match status" value="1"/>
</dbReference>
<dbReference type="SMART" id="SM00672">
    <property type="entry name" value="CAP10"/>
    <property type="match status" value="1"/>
</dbReference>
<dbReference type="STRING" id="554055.A0A2P6VED7"/>
<dbReference type="EMBL" id="LHPF02000010">
    <property type="protein sequence ID" value="PSC72452.1"/>
    <property type="molecule type" value="Genomic_DNA"/>
</dbReference>
<dbReference type="Pfam" id="PF07732">
    <property type="entry name" value="Cu-oxidase_3"/>
    <property type="match status" value="1"/>
</dbReference>
<evidence type="ECO:0000259" key="3">
    <source>
        <dbReference type="SMART" id="SM00672"/>
    </source>
</evidence>
<dbReference type="Gene3D" id="2.60.40.420">
    <property type="entry name" value="Cupredoxins - blue copper proteins"/>
    <property type="match status" value="3"/>
</dbReference>
<feature type="region of interest" description="Disordered" evidence="2">
    <location>
        <begin position="149"/>
        <end position="175"/>
    </location>
</feature>
<evidence type="ECO:0000313" key="5">
    <source>
        <dbReference type="Proteomes" id="UP000239649"/>
    </source>
</evidence>
<evidence type="ECO:0000256" key="2">
    <source>
        <dbReference type="SAM" id="MobiDB-lite"/>
    </source>
</evidence>
<feature type="region of interest" description="Disordered" evidence="2">
    <location>
        <begin position="1"/>
        <end position="22"/>
    </location>
</feature>
<keyword evidence="4" id="KW-0240">DNA-directed RNA polymerase</keyword>
<evidence type="ECO:0000313" key="4">
    <source>
        <dbReference type="EMBL" id="PSC72452.1"/>
    </source>
</evidence>
<dbReference type="Proteomes" id="UP000239649">
    <property type="component" value="Unassembled WGS sequence"/>
</dbReference>
<protein>
    <submittedName>
        <fullName evidence="4">DNA-directed RNA polymerase III subunit RPC5</fullName>
    </submittedName>
</protein>
<dbReference type="Pfam" id="PF07731">
    <property type="entry name" value="Cu-oxidase_2"/>
    <property type="match status" value="1"/>
</dbReference>
<dbReference type="InterPro" id="IPR006598">
    <property type="entry name" value="CAP10"/>
</dbReference>
<dbReference type="PANTHER" id="PTHR12069:SF0">
    <property type="entry name" value="DNA-DIRECTED RNA POLYMERASE III SUBUNIT RPC5"/>
    <property type="match status" value="1"/>
</dbReference>
<gene>
    <name evidence="4" type="ORF">C2E20_4275</name>
</gene>
<evidence type="ECO:0000256" key="1">
    <source>
        <dbReference type="ARBA" id="ARBA00010609"/>
    </source>
</evidence>
<dbReference type="Pfam" id="PF05686">
    <property type="entry name" value="Glyco_transf_90"/>
    <property type="match status" value="1"/>
</dbReference>
<comment type="similarity">
    <text evidence="1">Belongs to the multicopper oxidase family.</text>
</comment>
<dbReference type="CDD" id="cd04205">
    <property type="entry name" value="CuRO_2_LCC_like"/>
    <property type="match status" value="1"/>
</dbReference>
<dbReference type="Pfam" id="PF04801">
    <property type="entry name" value="RPC5"/>
    <property type="match status" value="1"/>
</dbReference>
<reference evidence="4 5" key="1">
    <citation type="journal article" date="2018" name="Plant J.">
        <title>Genome sequences of Chlorella sorokiniana UTEX 1602 and Micractinium conductrix SAG 241.80: implications to maltose excretion by a green alga.</title>
        <authorList>
            <person name="Arriola M.B."/>
            <person name="Velmurugan N."/>
            <person name="Zhang Y."/>
            <person name="Plunkett M.H."/>
            <person name="Hondzo H."/>
            <person name="Barney B.M."/>
        </authorList>
    </citation>
    <scope>NUCLEOTIDE SEQUENCE [LARGE SCALE GENOMIC DNA]</scope>
    <source>
        <strain evidence="4 5">SAG 241.80</strain>
    </source>
</reference>
<feature type="domain" description="Glycosyl transferase CAP10" evidence="3">
    <location>
        <begin position="604"/>
        <end position="815"/>
    </location>
</feature>
<keyword evidence="5" id="KW-1185">Reference proteome</keyword>
<dbReference type="InterPro" id="IPR008972">
    <property type="entry name" value="Cupredoxin"/>
</dbReference>
<accession>A0A2P6VED7</accession>
<proteinExistence type="inferred from homology"/>
<name>A0A2P6VED7_9CHLO</name>
<dbReference type="PANTHER" id="PTHR12069">
    <property type="entry name" value="DNA-DIRECTED RNA POLYMERASES III 80 KDA POLYPEPTIDE RNA POLYMERASE III SUBUNIT 5"/>
    <property type="match status" value="1"/>
</dbReference>
<dbReference type="GO" id="GO:0042797">
    <property type="term" value="P:tRNA transcription by RNA polymerase III"/>
    <property type="evidence" value="ECO:0007669"/>
    <property type="project" value="TreeGrafter"/>
</dbReference>
<dbReference type="InterPro" id="IPR006886">
    <property type="entry name" value="RNA_pol_III_Rpc5"/>
</dbReference>
<dbReference type="SUPFAM" id="SSF49503">
    <property type="entry name" value="Cupredoxins"/>
    <property type="match status" value="3"/>
</dbReference>
<dbReference type="GO" id="GO:0016491">
    <property type="term" value="F:oxidoreductase activity"/>
    <property type="evidence" value="ECO:0007669"/>
    <property type="project" value="InterPro"/>
</dbReference>
<dbReference type="InterPro" id="IPR011706">
    <property type="entry name" value="Cu-oxidase_C"/>
</dbReference>
<dbReference type="OrthoDB" id="340681at2759"/>
<keyword evidence="4" id="KW-0804">Transcription</keyword>
<sequence>MAAPEGTSLQVPSKTPAGLPGDGDRVVRELDVYLCNGELGGGTQTFLLQFPLRPPWRPYHTDNAPLQNVQLKPKVKKMQCEVPLDTRNRNYNTNAEPSRQIKAAVLQSARLDMRTSFAAGFVEEDRLLLFPIDEALQLRPSLAHLDKEKEAAAAGKKKGKGEEEEEEEQKPPELMQLTVQVKRRETEAQAEARLRSYAHLAAQEEADQWVPLEYHGEASELAQGVWQRLASVEAEDVAHTLSREHYLDTIVPGSSTLHGHERSANWAAGAMSARDQGRPGSAGGALPPAEEVAVAEELQPGITTSTLTLLRAAQVVSIDQIRAVLAHSQEAALKNVAAGSSDAALHGAVTASGEITHLRQSYFATKLGNAALDPLRNVLIELLKENEQLRRSDIFEAAKAKGLTVSDTLYSKVVKELCTSRGSIWSLNATLTGRLSSGPLAAHRQQAPTSQLSDERLHKWMRYAASRQCSLLDSDYSQIFADLAPFRTAGISAADVAAAAAALPATGMLALVGGEAWEEGPDGELGAPTRRMWGGIRYYKKLLADFESDLPDMKVLINFGDKPRSWTGAVPPADADALARGALSVQDAWERHGCDAAVGAGMRCKHGLFQPGPFFGARGPLPIFSGWRIDGCFSDILLPHAWNNKGNVTRLTLNSGCPLAGGAWGNKSDMATWRGSTSGSKVRDDMAPEEWRAFHRMRLVELSRERPDILDAQFTGFVQCQPEACAAMEAHYGKAAFAQAGELYAHKYTVIVDGNGAAARLGPTLCSGSVAFNAQLFREWFFFRLRPFKHFIPIKPDYSDLVQQFTLCNDLPALFPNVSKGISVHWHGWRMADGAQWHDGAGYVTQCPVFPGDCSTSRWVVQEAPAGGANAMPLSRPFDAARQSNETGGWQWVNNPQALLINGKGNWMDCKLNPGGVTTPPVTCNVTDYWVPPGASAVQPWMSAASLGCAHENFTVEAGKTYLFRVASVAQLAYQTICFEGHDVTLVAADAVPIEPIAAAQLNASRPGCVDINSGQRYDVLLTADQPAGNYWISTHVQYRPGSPSGYAVLHYQGTPDALPATAPPQPQSVGPWTLADQARIVMSSALLGAPADEYEGFELATQKVPAADLSLTFNITQPLMNQTGQLRWALNNVVGLRTPPCDPLLDLLHANPLWMQTNLVSASQLNGPGFESTGLGKQVGESGKVQVFLTTADGSNPPPIYPVAGTHLVPLKRGQVVELVLQNLPANSFNGDYRVPAGQNRTAMEQHPFHLHGHHFWVLGSGEGIYSPAGTNVSTNSSALNTLNPPRRDTATLPQAGWVVVRFVADNPAHELMGQAAMFVTDPTGVPTPPLEGRTQCATVCTYNAAPWAVPTVKQEFGSGGFELPRGG</sequence>
<dbReference type="InterPro" id="IPR001117">
    <property type="entry name" value="Cu-oxidase_2nd"/>
</dbReference>
<comment type="caution">
    <text evidence="4">The sequence shown here is derived from an EMBL/GenBank/DDBJ whole genome shotgun (WGS) entry which is preliminary data.</text>
</comment>
<organism evidence="4 5">
    <name type="scientific">Micractinium conductrix</name>
    <dbReference type="NCBI Taxonomy" id="554055"/>
    <lineage>
        <taxon>Eukaryota</taxon>
        <taxon>Viridiplantae</taxon>
        <taxon>Chlorophyta</taxon>
        <taxon>core chlorophytes</taxon>
        <taxon>Trebouxiophyceae</taxon>
        <taxon>Chlorellales</taxon>
        <taxon>Chlorellaceae</taxon>
        <taxon>Chlorella clade</taxon>
        <taxon>Micractinium</taxon>
    </lineage>
</organism>
<dbReference type="InterPro" id="IPR011707">
    <property type="entry name" value="Cu-oxidase-like_N"/>
</dbReference>